<reference evidence="3 4" key="1">
    <citation type="submission" date="2018-08" db="EMBL/GenBank/DDBJ databases">
        <title>Fibrisoma montanum sp. nov., isolated from Danxia mountain soil.</title>
        <authorList>
            <person name="Huang Y."/>
        </authorList>
    </citation>
    <scope>NUCLEOTIDE SEQUENCE [LARGE SCALE GENOMIC DNA]</scope>
    <source>
        <strain evidence="3 4">HYT19</strain>
    </source>
</reference>
<sequence length="251" mass="27801">MNALLKTIALVCVIATTALAQTPAVKSLPSFDKVIVSPMVRLVLVAGDAESARLEYENIAPDKVNCYVDGNTLRIFLDDAKITVKQRRYDDGHSSYKEPIYDKSVKVTAYVTYRQLNELEIRGEEEATCQSEIKADVFRLRVYGQANVTLSSLKTDRLIASVYGENRITIQSGQATEQTYRVYGESEIDAENLIGQNVSTSLYGDSKLRLYASNRIGVTAFGESDVKYTGDAHVDKGLVIGDVTIRKVRPE</sequence>
<dbReference type="PANTHER" id="PTHR39200">
    <property type="entry name" value="HYPOTHETICAL EXPORTED PROTEIN"/>
    <property type="match status" value="1"/>
</dbReference>
<dbReference type="Gene3D" id="2.160.20.120">
    <property type="match status" value="1"/>
</dbReference>
<name>A0A418LVU1_9BACT</name>
<feature type="domain" description="Putative auto-transporter adhesin head GIN" evidence="2">
    <location>
        <begin position="31"/>
        <end position="232"/>
    </location>
</feature>
<evidence type="ECO:0000313" key="3">
    <source>
        <dbReference type="EMBL" id="RIV17358.1"/>
    </source>
</evidence>
<comment type="caution">
    <text evidence="3">The sequence shown here is derived from an EMBL/GenBank/DDBJ whole genome shotgun (WGS) entry which is preliminary data.</text>
</comment>
<protein>
    <submittedName>
        <fullName evidence="3">DUF2807 domain-containing protein</fullName>
    </submittedName>
</protein>
<dbReference type="InterPro" id="IPR021255">
    <property type="entry name" value="DUF2807"/>
</dbReference>
<keyword evidence="4" id="KW-1185">Reference proteome</keyword>
<dbReference type="Proteomes" id="UP000283523">
    <property type="component" value="Unassembled WGS sequence"/>
</dbReference>
<accession>A0A418LVU1</accession>
<organism evidence="3 4">
    <name type="scientific">Fibrisoma montanum</name>
    <dbReference type="NCBI Taxonomy" id="2305895"/>
    <lineage>
        <taxon>Bacteria</taxon>
        <taxon>Pseudomonadati</taxon>
        <taxon>Bacteroidota</taxon>
        <taxon>Cytophagia</taxon>
        <taxon>Cytophagales</taxon>
        <taxon>Spirosomataceae</taxon>
        <taxon>Fibrisoma</taxon>
    </lineage>
</organism>
<dbReference type="PANTHER" id="PTHR39200:SF1">
    <property type="entry name" value="AUTO-TRANSPORTER ADHESIN HEAD GIN DOMAIN-CONTAINING PROTEIN-RELATED"/>
    <property type="match status" value="1"/>
</dbReference>
<evidence type="ECO:0000313" key="4">
    <source>
        <dbReference type="Proteomes" id="UP000283523"/>
    </source>
</evidence>
<feature type="signal peptide" evidence="1">
    <location>
        <begin position="1"/>
        <end position="20"/>
    </location>
</feature>
<dbReference type="Pfam" id="PF10988">
    <property type="entry name" value="DUF2807"/>
    <property type="match status" value="1"/>
</dbReference>
<dbReference type="RefSeq" id="WP_119671879.1">
    <property type="nucleotide sequence ID" value="NZ_QXED01000019.1"/>
</dbReference>
<dbReference type="EMBL" id="QXED01000019">
    <property type="protein sequence ID" value="RIV17358.1"/>
    <property type="molecule type" value="Genomic_DNA"/>
</dbReference>
<feature type="chain" id="PRO_5019278962" evidence="1">
    <location>
        <begin position="21"/>
        <end position="251"/>
    </location>
</feature>
<proteinExistence type="predicted"/>
<gene>
    <name evidence="3" type="ORF">DYU11_32230</name>
</gene>
<evidence type="ECO:0000259" key="2">
    <source>
        <dbReference type="Pfam" id="PF10988"/>
    </source>
</evidence>
<dbReference type="AlphaFoldDB" id="A0A418LVU1"/>
<dbReference type="OrthoDB" id="943856at2"/>
<keyword evidence="1" id="KW-0732">Signal</keyword>
<evidence type="ECO:0000256" key="1">
    <source>
        <dbReference type="SAM" id="SignalP"/>
    </source>
</evidence>